<proteinExistence type="predicted"/>
<gene>
    <name evidence="3" type="ORF">V2E26_01965</name>
</gene>
<dbReference type="EMBL" id="CP143578">
    <property type="protein sequence ID" value="WVN21161.1"/>
    <property type="molecule type" value="Genomic_DNA"/>
</dbReference>
<dbReference type="RefSeq" id="WP_330463195.1">
    <property type="nucleotide sequence ID" value="NZ_CP143578.1"/>
</dbReference>
<feature type="region of interest" description="Disordered" evidence="1">
    <location>
        <begin position="110"/>
        <end position="131"/>
    </location>
</feature>
<reference evidence="3" key="1">
    <citation type="submission" date="2024-01" db="EMBL/GenBank/DDBJ databases">
        <title>Complete genome sequence of Mycoplasma gateae strain 3700.</title>
        <authorList>
            <person name="Spergser J."/>
        </authorList>
    </citation>
    <scope>NUCLEOTIDE SEQUENCE [LARGE SCALE GENOMIC DNA]</scope>
    <source>
        <strain evidence="3">3700</strain>
    </source>
</reference>
<name>A0ABZ2AGA8_9BACT</name>
<organism evidence="3 4">
    <name type="scientific">Metamycoplasma gateae</name>
    <dbReference type="NCBI Taxonomy" id="35769"/>
    <lineage>
        <taxon>Bacteria</taxon>
        <taxon>Bacillati</taxon>
        <taxon>Mycoplasmatota</taxon>
        <taxon>Mycoplasmoidales</taxon>
        <taxon>Metamycoplasmataceae</taxon>
        <taxon>Metamycoplasma</taxon>
    </lineage>
</organism>
<evidence type="ECO:0000313" key="4">
    <source>
        <dbReference type="Proteomes" id="UP001431935"/>
    </source>
</evidence>
<evidence type="ECO:0000256" key="1">
    <source>
        <dbReference type="SAM" id="MobiDB-lite"/>
    </source>
</evidence>
<keyword evidence="2" id="KW-0472">Membrane</keyword>
<sequence>MTENIENIIKLTASFVSIVGFVLGIIYFIIYSFKKKGNKEEALKEITDKLPEWINQAEVMFSKFAPMKMGSQKFAWVMEIVKSFLPKDKFRGSKKQIGKQINEIVAEMNANEPKISHKSDSEAKQPLTWQR</sequence>
<evidence type="ECO:0000313" key="3">
    <source>
        <dbReference type="EMBL" id="WVN21161.1"/>
    </source>
</evidence>
<accession>A0ABZ2AGA8</accession>
<evidence type="ECO:0000256" key="2">
    <source>
        <dbReference type="SAM" id="Phobius"/>
    </source>
</evidence>
<protein>
    <submittedName>
        <fullName evidence="3">Uncharacterized protein</fullName>
    </submittedName>
</protein>
<feature type="transmembrane region" description="Helical" evidence="2">
    <location>
        <begin position="12"/>
        <end position="33"/>
    </location>
</feature>
<keyword evidence="4" id="KW-1185">Reference proteome</keyword>
<feature type="compositionally biased region" description="Basic and acidic residues" evidence="1">
    <location>
        <begin position="114"/>
        <end position="123"/>
    </location>
</feature>
<dbReference type="Proteomes" id="UP001431935">
    <property type="component" value="Chromosome"/>
</dbReference>
<keyword evidence="2" id="KW-0812">Transmembrane</keyword>
<keyword evidence="2" id="KW-1133">Transmembrane helix</keyword>